<proteinExistence type="inferred from homology"/>
<sequence length="538" mass="60785">MSAIPTMAFNLRSSKFRHVYGVPAKKNQCYECINITKNAHDSNFCTVNPKFVAVVTECAGGGSFLVLPIEKTGRQEINVPKVTGHKGVVLDVKWNPFNDNIIASCSEDCTVKLWFIPDGGLRSNLNDWIMDLHGHERRVASLEWHPTAENILLSAGFDYKIIVWNVGKGEVVNEIECHTDTIYSMSFNRTGSLLATTCKDKKIRIIEPRTGEVCKEGLGHQGSKSTKVVFMGDHGKLLTTGFSRMSERQLAIWDQNDLSKPLKLDIIDSSSGILIPHYDYDTNIVYIAGKGDGNIRYYELVNSAPYIHYLSEYKSSAPQRGLGTMPKRGLDVMRCEVTRFYKLHIVKGIVEPIAMVVPRKSEQFQSDIFPDTAGTLPAISADEWAQGIDKAPNLMSLKVGGQKKTHKPQVYRPGENPLDSRNLSNMKFKFVQEETKGADYRQVQHKSEKSSASSTNVVRKNLENRKRMEESRGGETEDISDGRLPKRKTVDMDNIADIPESELRKAYFEQLEEIRFLMDQVSLKDRRIQQLEDELKTR</sequence>
<dbReference type="InterPro" id="IPR001680">
    <property type="entry name" value="WD40_rpt"/>
</dbReference>
<dbReference type="RefSeq" id="XP_014680719.1">
    <property type="nucleotide sequence ID" value="XM_014825233.1"/>
</dbReference>
<evidence type="ECO:0000313" key="9">
    <source>
        <dbReference type="RefSeq" id="XP_014680718.1"/>
    </source>
</evidence>
<dbReference type="InterPro" id="IPR019775">
    <property type="entry name" value="WD40_repeat_CS"/>
</dbReference>
<dbReference type="InterPro" id="IPR015505">
    <property type="entry name" value="Coronin"/>
</dbReference>
<evidence type="ECO:0000313" key="11">
    <source>
        <dbReference type="RefSeq" id="XP_014680720.1"/>
    </source>
</evidence>
<dbReference type="InterPro" id="IPR036322">
    <property type="entry name" value="WD40_repeat_dom_sf"/>
</dbReference>
<feature type="compositionally biased region" description="Basic and acidic residues" evidence="5">
    <location>
        <begin position="460"/>
        <end position="488"/>
    </location>
</feature>
<dbReference type="PANTHER" id="PTHR10856">
    <property type="entry name" value="CORONIN"/>
    <property type="match status" value="1"/>
</dbReference>
<dbReference type="InterPro" id="IPR015048">
    <property type="entry name" value="DUF1899"/>
</dbReference>
<gene>
    <name evidence="8 9 10 11 12" type="primary">LOC106820723</name>
</gene>
<dbReference type="SMART" id="SM00320">
    <property type="entry name" value="WD40"/>
    <property type="match status" value="4"/>
</dbReference>
<evidence type="ECO:0000256" key="4">
    <source>
        <dbReference type="RuleBase" id="RU280818"/>
    </source>
</evidence>
<evidence type="ECO:0000313" key="12">
    <source>
        <dbReference type="RefSeq" id="XP_014680721.1"/>
    </source>
</evidence>
<keyword evidence="2 4" id="KW-0677">Repeat</keyword>
<dbReference type="InterPro" id="IPR015943">
    <property type="entry name" value="WD40/YVTN_repeat-like_dom_sf"/>
</dbReference>
<dbReference type="PROSITE" id="PS00678">
    <property type="entry name" value="WD_REPEATS_1"/>
    <property type="match status" value="1"/>
</dbReference>
<feature type="repeat" description="WD" evidence="3">
    <location>
        <begin position="132"/>
        <end position="174"/>
    </location>
</feature>
<feature type="domain" description="DUF1899" evidence="6">
    <location>
        <begin position="8"/>
        <end position="73"/>
    </location>
</feature>
<name>A0ABM1F8E8_PRICU</name>
<keyword evidence="7" id="KW-1185">Reference proteome</keyword>
<dbReference type="SMART" id="SM01167">
    <property type="entry name" value="DUF1900"/>
    <property type="match status" value="1"/>
</dbReference>
<dbReference type="Gene3D" id="2.130.10.10">
    <property type="entry name" value="YVTN repeat-like/Quinoprotein amine dehydrogenase"/>
    <property type="match status" value="1"/>
</dbReference>
<evidence type="ECO:0000256" key="1">
    <source>
        <dbReference type="ARBA" id="ARBA00022574"/>
    </source>
</evidence>
<protein>
    <recommendedName>
        <fullName evidence="4">Coronin</fullName>
    </recommendedName>
</protein>
<accession>A0ABM1F8E8</accession>
<dbReference type="GeneID" id="106820723"/>
<feature type="region of interest" description="Disordered" evidence="5">
    <location>
        <begin position="439"/>
        <end position="488"/>
    </location>
</feature>
<comment type="similarity">
    <text evidence="4">Belongs to the WD repeat coronin family.</text>
</comment>
<keyword evidence="1 3" id="KW-0853">WD repeat</keyword>
<dbReference type="RefSeq" id="XP_014680720.1">
    <property type="nucleotide sequence ID" value="XM_014825234.1"/>
</dbReference>
<evidence type="ECO:0000256" key="2">
    <source>
        <dbReference type="ARBA" id="ARBA00022737"/>
    </source>
</evidence>
<feature type="repeat" description="WD" evidence="3">
    <location>
        <begin position="175"/>
        <end position="216"/>
    </location>
</feature>
<feature type="repeat" description="WD" evidence="3">
    <location>
        <begin position="82"/>
        <end position="114"/>
    </location>
</feature>
<dbReference type="RefSeq" id="XP_014680718.1">
    <property type="nucleotide sequence ID" value="XM_014825232.1"/>
</dbReference>
<evidence type="ECO:0000313" key="7">
    <source>
        <dbReference type="Proteomes" id="UP000695022"/>
    </source>
</evidence>
<dbReference type="SMART" id="SM01166">
    <property type="entry name" value="DUF1899"/>
    <property type="match status" value="1"/>
</dbReference>
<dbReference type="PROSITE" id="PS50294">
    <property type="entry name" value="WD_REPEATS_REGION"/>
    <property type="match status" value="2"/>
</dbReference>
<evidence type="ECO:0000256" key="3">
    <source>
        <dbReference type="PROSITE-ProRule" id="PRU00221"/>
    </source>
</evidence>
<dbReference type="PROSITE" id="PS50082">
    <property type="entry name" value="WD_REPEATS_2"/>
    <property type="match status" value="3"/>
</dbReference>
<dbReference type="Pfam" id="PF00400">
    <property type="entry name" value="WD40"/>
    <property type="match status" value="3"/>
</dbReference>
<evidence type="ECO:0000313" key="10">
    <source>
        <dbReference type="RefSeq" id="XP_014680719.1"/>
    </source>
</evidence>
<reference evidence="8 9" key="1">
    <citation type="submission" date="2025-05" db="UniProtKB">
        <authorList>
            <consortium name="RefSeq"/>
        </authorList>
    </citation>
    <scope>IDENTIFICATION</scope>
</reference>
<organism evidence="7 10">
    <name type="scientific">Priapulus caudatus</name>
    <name type="common">Priapulid worm</name>
    <dbReference type="NCBI Taxonomy" id="37621"/>
    <lineage>
        <taxon>Eukaryota</taxon>
        <taxon>Metazoa</taxon>
        <taxon>Ecdysozoa</taxon>
        <taxon>Scalidophora</taxon>
        <taxon>Priapulida</taxon>
        <taxon>Priapulimorpha</taxon>
        <taxon>Priapulimorphida</taxon>
        <taxon>Priapulidae</taxon>
        <taxon>Priapulus</taxon>
    </lineage>
</organism>
<dbReference type="RefSeq" id="XP_014680717.1">
    <property type="nucleotide sequence ID" value="XM_014825231.1"/>
</dbReference>
<evidence type="ECO:0000313" key="8">
    <source>
        <dbReference type="RefSeq" id="XP_014680717.1"/>
    </source>
</evidence>
<evidence type="ECO:0000259" key="6">
    <source>
        <dbReference type="SMART" id="SM01166"/>
    </source>
</evidence>
<dbReference type="Pfam" id="PF08953">
    <property type="entry name" value="DUF1899"/>
    <property type="match status" value="1"/>
</dbReference>
<evidence type="ECO:0000256" key="5">
    <source>
        <dbReference type="SAM" id="MobiDB-lite"/>
    </source>
</evidence>
<dbReference type="SUPFAM" id="SSF50978">
    <property type="entry name" value="WD40 repeat-like"/>
    <property type="match status" value="1"/>
</dbReference>
<dbReference type="RefSeq" id="XP_014680721.1">
    <property type="nucleotide sequence ID" value="XM_014825235.1"/>
</dbReference>
<dbReference type="PANTHER" id="PTHR10856:SF44">
    <property type="entry name" value="CORONIN"/>
    <property type="match status" value="1"/>
</dbReference>
<dbReference type="Proteomes" id="UP000695022">
    <property type="component" value="Unplaced"/>
</dbReference>
<dbReference type="Pfam" id="PF16300">
    <property type="entry name" value="WD40_4"/>
    <property type="match status" value="1"/>
</dbReference>